<protein>
    <recommendedName>
        <fullName evidence="3">Restriction endonuclease</fullName>
    </recommendedName>
</protein>
<reference evidence="1 2" key="1">
    <citation type="submission" date="2020-08" db="EMBL/GenBank/DDBJ databases">
        <title>Genomic Encyclopedia of Archaeal and Bacterial Type Strains, Phase II (KMG-II): from individual species to whole genera.</title>
        <authorList>
            <person name="Goeker M."/>
        </authorList>
    </citation>
    <scope>NUCLEOTIDE SEQUENCE [LARGE SCALE GENOMIC DNA]</scope>
    <source>
        <strain evidence="1 2">DSM 43850</strain>
    </source>
</reference>
<evidence type="ECO:0000313" key="2">
    <source>
        <dbReference type="Proteomes" id="UP000517916"/>
    </source>
</evidence>
<organism evidence="1 2">
    <name type="scientific">Kutzneria viridogrisea</name>
    <dbReference type="NCBI Taxonomy" id="47990"/>
    <lineage>
        <taxon>Bacteria</taxon>
        <taxon>Bacillati</taxon>
        <taxon>Actinomycetota</taxon>
        <taxon>Actinomycetes</taxon>
        <taxon>Pseudonocardiales</taxon>
        <taxon>Pseudonocardiaceae</taxon>
        <taxon>Kutzneria</taxon>
    </lineage>
</organism>
<keyword evidence="2" id="KW-1185">Reference proteome</keyword>
<dbReference type="Proteomes" id="UP000517916">
    <property type="component" value="Unassembled WGS sequence"/>
</dbReference>
<dbReference type="RefSeq" id="WP_182840176.1">
    <property type="nucleotide sequence ID" value="NZ_BAAABQ010000087.1"/>
</dbReference>
<dbReference type="Gene3D" id="3.90.1570.10">
    <property type="entry name" value="tt1808, chain A"/>
    <property type="match status" value="1"/>
</dbReference>
<evidence type="ECO:0008006" key="3">
    <source>
        <dbReference type="Google" id="ProtNLM"/>
    </source>
</evidence>
<evidence type="ECO:0000313" key="1">
    <source>
        <dbReference type="EMBL" id="MBA8930970.1"/>
    </source>
</evidence>
<dbReference type="InterPro" id="IPR012296">
    <property type="entry name" value="Nuclease_put_TT1808"/>
</dbReference>
<accession>A0ABR6BVM9</accession>
<comment type="caution">
    <text evidence="1">The sequence shown here is derived from an EMBL/GenBank/DDBJ whole genome shotgun (WGS) entry which is preliminary data.</text>
</comment>
<sequence length="108" mass="11639">MKVPFGTSSVPNGTFMTCRGWALILLAVEVGFRGSRREDRGSRPLAYAEAGIPYYWRVESPASGALALAVHTYELDSSTGEYVATGVHDTSLTTGLPERVEIDLSTLS</sequence>
<name>A0ABR6BVM9_9PSEU</name>
<dbReference type="EMBL" id="JACJID010000008">
    <property type="protein sequence ID" value="MBA8930970.1"/>
    <property type="molecule type" value="Genomic_DNA"/>
</dbReference>
<proteinExistence type="predicted"/>
<gene>
    <name evidence="1" type="ORF">BC739_008217</name>
</gene>